<evidence type="ECO:0000313" key="2">
    <source>
        <dbReference type="EMBL" id="BAE25861.1"/>
    </source>
</evidence>
<gene>
    <name evidence="3" type="primary">Notumos</name>
    <name evidence="3" type="synonym">4732444A12Rik</name>
    <name evidence="3" type="synonym">Notum</name>
</gene>
<dbReference type="MGI" id="MGI:3698431">
    <property type="gene designation" value="Notumos"/>
</dbReference>
<feature type="region of interest" description="Disordered" evidence="1">
    <location>
        <begin position="1"/>
        <end position="32"/>
    </location>
</feature>
<organism evidence="2">
    <name type="scientific">Mus musculus</name>
    <name type="common">Mouse</name>
    <dbReference type="NCBI Taxonomy" id="10090"/>
    <lineage>
        <taxon>Eukaryota</taxon>
        <taxon>Metazoa</taxon>
        <taxon>Chordata</taxon>
        <taxon>Craniata</taxon>
        <taxon>Vertebrata</taxon>
        <taxon>Euteleostomi</taxon>
        <taxon>Mammalia</taxon>
        <taxon>Eutheria</taxon>
        <taxon>Euarchontoglires</taxon>
        <taxon>Glires</taxon>
        <taxon>Rodentia</taxon>
        <taxon>Myomorpha</taxon>
        <taxon>Muroidea</taxon>
        <taxon>Muridae</taxon>
        <taxon>Murinae</taxon>
        <taxon>Mus</taxon>
        <taxon>Mus</taxon>
    </lineage>
</organism>
<reference evidence="2" key="5">
    <citation type="journal article" date="2002" name="Nature">
        <title>Analysis of the mouse transcriptome based on functional annotation of 60,770 full-length cDNAs.</title>
        <authorList>
            <consortium name="The FANTOM Consortium and the RIKEN Genome Exploration Research Group Phase I and II Team"/>
        </authorList>
    </citation>
    <scope>NUCLEOTIDE SEQUENCE</scope>
    <source>
        <strain evidence="2">C57BL/6J</strain>
        <tissue evidence="2">Cerebellum</tissue>
    </source>
</reference>
<reference evidence="2" key="3">
    <citation type="journal article" date="2000" name="Genome Res.">
        <title>RIKEN integrated sequence analysis (RISA) system--384-format sequencing pipeline with 384 multicapillary sequencer.</title>
        <authorList>
            <person name="Shibata K."/>
            <person name="Itoh M."/>
            <person name="Aizawa K."/>
            <person name="Nagaoka S."/>
            <person name="Sasaki N."/>
            <person name="Carninci P."/>
            <person name="Konno H."/>
            <person name="Akiyama J."/>
            <person name="Nishi K."/>
            <person name="Kitsunai T."/>
            <person name="Tashiro H."/>
            <person name="Itoh M."/>
            <person name="Sumi N."/>
            <person name="Ishii Y."/>
            <person name="Nakamura S."/>
            <person name="Hazama M."/>
            <person name="Nishine T."/>
            <person name="Harada A."/>
            <person name="Yamamoto R."/>
            <person name="Matsumoto H."/>
            <person name="Sakaguchi S."/>
            <person name="Ikegami T."/>
            <person name="Kashiwagi K."/>
            <person name="Fujiwake S."/>
            <person name="Inoue K."/>
            <person name="Togawa Y."/>
            <person name="Izawa M."/>
            <person name="Ohara E."/>
            <person name="Watahiki M."/>
            <person name="Yoneda Y."/>
            <person name="Ishikawa T."/>
            <person name="Ozawa K."/>
            <person name="Tanaka T."/>
            <person name="Matsuura S."/>
            <person name="Kawai J."/>
            <person name="Okazaki Y."/>
            <person name="Muramatsu M."/>
            <person name="Inoue Y."/>
            <person name="Kira A."/>
            <person name="Hayashizaki Y."/>
        </authorList>
    </citation>
    <scope>NUCLEOTIDE SEQUENCE</scope>
    <source>
        <strain evidence="2">C57BL/6J</strain>
        <tissue evidence="2">Cerebellum</tissue>
    </source>
</reference>
<evidence type="ECO:0000256" key="1">
    <source>
        <dbReference type="SAM" id="MobiDB-lite"/>
    </source>
</evidence>
<protein>
    <submittedName>
        <fullName evidence="2">Uncharacterized protein</fullName>
    </submittedName>
</protein>
<dbReference type="AGR" id="MGI:3698431"/>
<feature type="region of interest" description="Disordered" evidence="1">
    <location>
        <begin position="50"/>
        <end position="75"/>
    </location>
</feature>
<proteinExistence type="evidence at transcript level"/>
<name>Q3UN86_MOUSE</name>
<evidence type="ECO:0000313" key="3">
    <source>
        <dbReference type="MGI" id="MGI:3698431"/>
    </source>
</evidence>
<reference evidence="2" key="2">
    <citation type="journal article" date="2000" name="Genome Res.">
        <title>Normalization and subtraction of cap-trapper-selected cDNAs to prepare full-length cDNA libraries for rapid discovery of new genes.</title>
        <authorList>
            <person name="Carninci P."/>
            <person name="Shibata Y."/>
            <person name="Hayatsu N."/>
            <person name="Sugahara Y."/>
            <person name="Shibata K."/>
            <person name="Itoh M."/>
            <person name="Konno H."/>
            <person name="Okazaki Y."/>
            <person name="Muramatsu M."/>
            <person name="Hayashizaki Y."/>
        </authorList>
    </citation>
    <scope>NUCLEOTIDE SEQUENCE</scope>
    <source>
        <strain evidence="2">C57BL/6J</strain>
        <tissue evidence="2">Cerebellum</tissue>
    </source>
</reference>
<dbReference type="AlphaFoldDB" id="Q3UN86"/>
<feature type="compositionally biased region" description="Polar residues" evidence="1">
    <location>
        <begin position="1"/>
        <end position="13"/>
    </location>
</feature>
<accession>Q3UN86</accession>
<sequence>MLPSTAVKSSGKLSTGCPAPGSTSARCGSGGGGGGWGGCWPRRLQVFLPSLPPTQCSRPSSSSTRTSPPMAMSLRPVATCGERTAVRRQQRGAPGQGARKTLLLLGSGSRALSLPRAAVWALGVEALESGATGLRSSGSARSRPRAMQTLGALARARANERREPSWA</sequence>
<reference evidence="2" key="7">
    <citation type="journal article" date="2005" name="Science">
        <title>The Transcriptional Landscape of the Mammalian Genome.</title>
        <authorList>
            <consortium name="The FANTOM Consortium"/>
            <consortium name="Riken Genome Exploration Research Group and Genome Science Group (Genome Network Project Core Group)"/>
        </authorList>
    </citation>
    <scope>NUCLEOTIDE SEQUENCE</scope>
    <source>
        <strain evidence="2">C57BL/6J</strain>
        <tissue evidence="2">Cerebellum</tissue>
    </source>
</reference>
<dbReference type="EMBL" id="AK144387">
    <property type="protein sequence ID" value="BAE25861.1"/>
    <property type="molecule type" value="mRNA"/>
</dbReference>
<reference evidence="2" key="8">
    <citation type="journal article" date="2005" name="Science">
        <title>Antisense Transcription in the Mammalian Transcriptome.</title>
        <authorList>
            <consortium name="RIKEN Genome Exploration Research Group and Genome Science Group (Genome Network Project Core Group) and the FANTOM Consortium"/>
        </authorList>
    </citation>
    <scope>NUCLEOTIDE SEQUENCE</scope>
    <source>
        <strain evidence="2">C57BL/6J</strain>
        <tissue evidence="2">Cerebellum</tissue>
    </source>
</reference>
<feature type="compositionally biased region" description="Low complexity" evidence="1">
    <location>
        <begin position="57"/>
        <end position="69"/>
    </location>
</feature>
<reference evidence="2" key="6">
    <citation type="submission" date="2004-03" db="EMBL/GenBank/DDBJ databases">
        <authorList>
            <person name="Arakawa T."/>
            <person name="Carninci P."/>
            <person name="Fukuda S."/>
            <person name="Hashizume W."/>
            <person name="Hayashida K."/>
            <person name="Hori F."/>
            <person name="Iida J."/>
            <person name="Imamura K."/>
            <person name="Imotani K."/>
            <person name="Itoh M."/>
            <person name="Kanagawa S."/>
            <person name="Kawai J."/>
            <person name="Kojima M."/>
            <person name="Konno H."/>
            <person name="Murata M."/>
            <person name="Nakamura M."/>
            <person name="Ninomiya N."/>
            <person name="Nishiyori H."/>
            <person name="Nomura K."/>
            <person name="Ohno M."/>
            <person name="Sakazume N."/>
            <person name="Sano H."/>
            <person name="Sasaki D."/>
            <person name="Shibata K."/>
            <person name="Shiraki T."/>
            <person name="Tagami M."/>
            <person name="Tagami Y."/>
            <person name="Waki K."/>
            <person name="Watahiki A."/>
            <person name="Muramatsu M."/>
            <person name="Hayashizaki Y."/>
        </authorList>
    </citation>
    <scope>NUCLEOTIDE SEQUENCE</scope>
    <source>
        <strain evidence="2">C57BL/6J</strain>
        <tissue evidence="2">Cerebellum</tissue>
    </source>
</reference>
<reference evidence="2" key="4">
    <citation type="journal article" date="2001" name="Nature">
        <title>Functional annotation of a full-length mouse cDNA collection.</title>
        <authorList>
            <consortium name="The RIKEN Genome Exploration Research Group Phase II Team and the FANTOM Consortium"/>
        </authorList>
    </citation>
    <scope>NUCLEOTIDE SEQUENCE</scope>
    <source>
        <strain evidence="2">C57BL/6J</strain>
        <tissue evidence="2">Cerebellum</tissue>
    </source>
</reference>
<reference evidence="2" key="1">
    <citation type="journal article" date="1999" name="Methods Enzymol.">
        <title>High-efficiency full-length cDNA cloning.</title>
        <authorList>
            <person name="Carninci P."/>
            <person name="Hayashizaki Y."/>
        </authorList>
    </citation>
    <scope>NUCLEOTIDE SEQUENCE</scope>
    <source>
        <strain evidence="2">C57BL/6J</strain>
        <tissue evidence="2">Cerebellum</tissue>
    </source>
</reference>